<dbReference type="SMART" id="SM00419">
    <property type="entry name" value="HTH_CRP"/>
    <property type="match status" value="1"/>
</dbReference>
<evidence type="ECO:0000256" key="2">
    <source>
        <dbReference type="ARBA" id="ARBA00023125"/>
    </source>
</evidence>
<keyword evidence="1" id="KW-0805">Transcription regulation</keyword>
<dbReference type="EMBL" id="MAGO01000008">
    <property type="protein sequence ID" value="OCC14936.1"/>
    <property type="molecule type" value="Genomic_DNA"/>
</dbReference>
<comment type="caution">
    <text evidence="6">The sequence shown here is derived from an EMBL/GenBank/DDBJ whole genome shotgun (WGS) entry which is preliminary data.</text>
</comment>
<dbReference type="InterPro" id="IPR012318">
    <property type="entry name" value="HTH_CRP"/>
</dbReference>
<dbReference type="PANTHER" id="PTHR24567:SF74">
    <property type="entry name" value="HTH-TYPE TRANSCRIPTIONAL REGULATOR ARCR"/>
    <property type="match status" value="1"/>
</dbReference>
<feature type="domain" description="HTH crp-type" evidence="5">
    <location>
        <begin position="148"/>
        <end position="219"/>
    </location>
</feature>
<dbReference type="Proteomes" id="UP000093080">
    <property type="component" value="Unassembled WGS sequence"/>
</dbReference>
<dbReference type="CDD" id="cd00038">
    <property type="entry name" value="CAP_ED"/>
    <property type="match status" value="1"/>
</dbReference>
<organism evidence="6 7">
    <name type="scientific">Dissulfuribacter thermophilus</name>
    <dbReference type="NCBI Taxonomy" id="1156395"/>
    <lineage>
        <taxon>Bacteria</taxon>
        <taxon>Pseudomonadati</taxon>
        <taxon>Thermodesulfobacteriota</taxon>
        <taxon>Dissulfuribacteria</taxon>
        <taxon>Dissulfuribacterales</taxon>
        <taxon>Dissulfuribacteraceae</taxon>
        <taxon>Dissulfuribacter</taxon>
    </lineage>
</organism>
<dbReference type="GO" id="GO:0003700">
    <property type="term" value="F:DNA-binding transcription factor activity"/>
    <property type="evidence" value="ECO:0007669"/>
    <property type="project" value="TreeGrafter"/>
</dbReference>
<name>A0A1B9F4T3_9BACT</name>
<dbReference type="InterPro" id="IPR036390">
    <property type="entry name" value="WH_DNA-bd_sf"/>
</dbReference>
<reference evidence="6 7" key="1">
    <citation type="submission" date="2016-06" db="EMBL/GenBank/DDBJ databases">
        <title>Respiratory ammonification of nitrate coupled to the oxidation of elemental sulfur in deep-sea autotrophic thermophilic bacteria.</title>
        <authorList>
            <person name="Slobodkina G.B."/>
            <person name="Mardanov A.V."/>
            <person name="Ravin N.V."/>
            <person name="Frolova A.A."/>
            <person name="Viryasiv M.B."/>
            <person name="Chernyh N.A."/>
            <person name="Bonch-Osmolovskaya E.A."/>
            <person name="Slobodkin A.I."/>
        </authorList>
    </citation>
    <scope>NUCLEOTIDE SEQUENCE [LARGE SCALE GENOMIC DNA]</scope>
    <source>
        <strain evidence="6 7">S69</strain>
    </source>
</reference>
<dbReference type="Pfam" id="PF13545">
    <property type="entry name" value="HTH_Crp_2"/>
    <property type="match status" value="1"/>
</dbReference>
<accession>A0A1B9F4T3</accession>
<dbReference type="InterPro" id="IPR050397">
    <property type="entry name" value="Env_Response_Regulators"/>
</dbReference>
<dbReference type="InterPro" id="IPR018490">
    <property type="entry name" value="cNMP-bd_dom_sf"/>
</dbReference>
<dbReference type="SUPFAM" id="SSF46785">
    <property type="entry name" value="Winged helix' DNA-binding domain"/>
    <property type="match status" value="1"/>
</dbReference>
<keyword evidence="2" id="KW-0238">DNA-binding</keyword>
<evidence type="ECO:0000313" key="7">
    <source>
        <dbReference type="Proteomes" id="UP000093080"/>
    </source>
</evidence>
<sequence>MDSVLKAFLKKTVLFSGLSEENLQLFLKIAAKKVFKKGEMIFSEGDAATGFYVVLNGFVRIFKVSNQGREQTLHILGPGEPFGEVAVFVGIEYPAFAAAMEKCETLFFPKDSFIAMIKEHPSIALSMLGVLSMRLRSFTRMIEDLALKEVHQRLAAYLLALSGLGDGKEAKEIRLNVSKNLLSTILGTSPETLSRAFKKMEENGLLERHNDVIQIKNFELLSDLAEGLDKLT</sequence>
<dbReference type="OrthoDB" id="892842at2"/>
<dbReference type="STRING" id="1156395.DBT_1731"/>
<evidence type="ECO:0000259" key="4">
    <source>
        <dbReference type="PROSITE" id="PS50042"/>
    </source>
</evidence>
<dbReference type="InterPro" id="IPR000595">
    <property type="entry name" value="cNMP-bd_dom"/>
</dbReference>
<dbReference type="PROSITE" id="PS50042">
    <property type="entry name" value="CNMP_BINDING_3"/>
    <property type="match status" value="1"/>
</dbReference>
<dbReference type="InterPro" id="IPR036388">
    <property type="entry name" value="WH-like_DNA-bd_sf"/>
</dbReference>
<dbReference type="SUPFAM" id="SSF51206">
    <property type="entry name" value="cAMP-binding domain-like"/>
    <property type="match status" value="1"/>
</dbReference>
<dbReference type="SMART" id="SM00100">
    <property type="entry name" value="cNMP"/>
    <property type="match status" value="1"/>
</dbReference>
<keyword evidence="3" id="KW-0804">Transcription</keyword>
<evidence type="ECO:0000256" key="3">
    <source>
        <dbReference type="ARBA" id="ARBA00023163"/>
    </source>
</evidence>
<evidence type="ECO:0000313" key="6">
    <source>
        <dbReference type="EMBL" id="OCC14936.1"/>
    </source>
</evidence>
<dbReference type="PROSITE" id="PS51063">
    <property type="entry name" value="HTH_CRP_2"/>
    <property type="match status" value="1"/>
</dbReference>
<dbReference type="AlphaFoldDB" id="A0A1B9F4T3"/>
<dbReference type="RefSeq" id="WP_067619045.1">
    <property type="nucleotide sequence ID" value="NZ_MAGO01000008.1"/>
</dbReference>
<dbReference type="Gene3D" id="2.60.120.10">
    <property type="entry name" value="Jelly Rolls"/>
    <property type="match status" value="1"/>
</dbReference>
<evidence type="ECO:0000259" key="5">
    <source>
        <dbReference type="PROSITE" id="PS51063"/>
    </source>
</evidence>
<dbReference type="InterPro" id="IPR014710">
    <property type="entry name" value="RmlC-like_jellyroll"/>
</dbReference>
<evidence type="ECO:0000256" key="1">
    <source>
        <dbReference type="ARBA" id="ARBA00023015"/>
    </source>
</evidence>
<gene>
    <name evidence="6" type="ORF">DBT_1731</name>
</gene>
<proteinExistence type="predicted"/>
<protein>
    <submittedName>
        <fullName evidence="6">Hcp transcriptional regulator HcpR (Crp/Fnr family)</fullName>
    </submittedName>
</protein>
<dbReference type="GO" id="GO:0003677">
    <property type="term" value="F:DNA binding"/>
    <property type="evidence" value="ECO:0007669"/>
    <property type="project" value="UniProtKB-KW"/>
</dbReference>
<feature type="domain" description="Cyclic nucleotide-binding" evidence="4">
    <location>
        <begin position="14"/>
        <end position="117"/>
    </location>
</feature>
<dbReference type="PANTHER" id="PTHR24567">
    <property type="entry name" value="CRP FAMILY TRANSCRIPTIONAL REGULATORY PROTEIN"/>
    <property type="match status" value="1"/>
</dbReference>
<dbReference type="Gene3D" id="1.10.10.10">
    <property type="entry name" value="Winged helix-like DNA-binding domain superfamily/Winged helix DNA-binding domain"/>
    <property type="match status" value="1"/>
</dbReference>
<dbReference type="Pfam" id="PF00027">
    <property type="entry name" value="cNMP_binding"/>
    <property type="match status" value="1"/>
</dbReference>
<dbReference type="GO" id="GO:0005829">
    <property type="term" value="C:cytosol"/>
    <property type="evidence" value="ECO:0007669"/>
    <property type="project" value="TreeGrafter"/>
</dbReference>
<keyword evidence="7" id="KW-1185">Reference proteome</keyword>